<dbReference type="Proteomes" id="UP000193944">
    <property type="component" value="Unassembled WGS sequence"/>
</dbReference>
<accession>A0A1Y1XLF4</accession>
<evidence type="ECO:0000313" key="3">
    <source>
        <dbReference type="Proteomes" id="UP000193944"/>
    </source>
</evidence>
<gene>
    <name evidence="2" type="ORF">BCR32DRAFT_324940</name>
</gene>
<dbReference type="AlphaFoldDB" id="A0A1Y1XLF4"/>
<proteinExistence type="predicted"/>
<reference evidence="2 3" key="1">
    <citation type="submission" date="2016-08" db="EMBL/GenBank/DDBJ databases">
        <title>A Parts List for Fungal Cellulosomes Revealed by Comparative Genomics.</title>
        <authorList>
            <consortium name="DOE Joint Genome Institute"/>
            <person name="Haitjema C.H."/>
            <person name="Gilmore S.P."/>
            <person name="Henske J.K."/>
            <person name="Solomon K.V."/>
            <person name="De Groot R."/>
            <person name="Kuo A."/>
            <person name="Mondo S.J."/>
            <person name="Salamov A.A."/>
            <person name="Labutti K."/>
            <person name="Zhao Z."/>
            <person name="Chiniquy J."/>
            <person name="Barry K."/>
            <person name="Brewer H.M."/>
            <person name="Purvine S.O."/>
            <person name="Wright A.T."/>
            <person name="Boxma B."/>
            <person name="Van Alen T."/>
            <person name="Hackstein J.H."/>
            <person name="Baker S.E."/>
            <person name="Grigoriev I.V."/>
            <person name="O'Malley M.A."/>
        </authorList>
    </citation>
    <scope>NUCLEOTIDE SEQUENCE [LARGE SCALE GENOMIC DNA]</scope>
    <source>
        <strain evidence="2 3">S4</strain>
    </source>
</reference>
<name>A0A1Y1XLF4_9FUNG</name>
<evidence type="ECO:0000313" key="2">
    <source>
        <dbReference type="EMBL" id="ORX86552.1"/>
    </source>
</evidence>
<evidence type="ECO:0000256" key="1">
    <source>
        <dbReference type="SAM" id="MobiDB-lite"/>
    </source>
</evidence>
<comment type="caution">
    <text evidence="2">The sequence shown here is derived from an EMBL/GenBank/DDBJ whole genome shotgun (WGS) entry which is preliminary data.</text>
</comment>
<sequence length="290" mass="33887">MEDENGESMEAELHANTPSDSETLLNIVVDSNSNKPIKFNYNSAEIMTLLWYGNGELIRNGKCYNKDFTVLLLLSIITDLNREGKIELGKYNIYDKPLIFCIDKNAVGIPYYDFCLDLFKEKNCMPLHVFINKGVINGTHLRNLVIEDLEKKELVYREVKEIFNGKIKCNYWSVHMPLECQRWFRDYVFRDFKTDESIKNLVNLMIISSEVLYQKDRMFRNIFGQNEFYYIKKKFSSEDLEIPSIYVIGDDNNIKGKEFNEINNNNNINNNNTNKKPIDEGTEVTVGNDI</sequence>
<protein>
    <submittedName>
        <fullName evidence="2">Uncharacterized protein</fullName>
    </submittedName>
</protein>
<dbReference type="EMBL" id="MCFG01000020">
    <property type="protein sequence ID" value="ORX86552.1"/>
    <property type="molecule type" value="Genomic_DNA"/>
</dbReference>
<dbReference type="OrthoDB" id="2141172at2759"/>
<feature type="region of interest" description="Disordered" evidence="1">
    <location>
        <begin position="271"/>
        <end position="290"/>
    </location>
</feature>
<reference evidence="2 3" key="2">
    <citation type="submission" date="2016-08" db="EMBL/GenBank/DDBJ databases">
        <title>Pervasive Adenine N6-methylation of Active Genes in Fungi.</title>
        <authorList>
            <consortium name="DOE Joint Genome Institute"/>
            <person name="Mondo S.J."/>
            <person name="Dannebaum R.O."/>
            <person name="Kuo R.C."/>
            <person name="Labutti K."/>
            <person name="Haridas S."/>
            <person name="Kuo A."/>
            <person name="Salamov A."/>
            <person name="Ahrendt S.R."/>
            <person name="Lipzen A."/>
            <person name="Sullivan W."/>
            <person name="Andreopoulos W.B."/>
            <person name="Clum A."/>
            <person name="Lindquist E."/>
            <person name="Daum C."/>
            <person name="Ramamoorthy G.K."/>
            <person name="Gryganskyi A."/>
            <person name="Culley D."/>
            <person name="Magnuson J.K."/>
            <person name="James T.Y."/>
            <person name="O'Malley M.A."/>
            <person name="Stajich J.E."/>
            <person name="Spatafora J.W."/>
            <person name="Visel A."/>
            <person name="Grigoriev I.V."/>
        </authorList>
    </citation>
    <scope>NUCLEOTIDE SEQUENCE [LARGE SCALE GENOMIC DNA]</scope>
    <source>
        <strain evidence="2 3">S4</strain>
    </source>
</reference>
<organism evidence="2 3">
    <name type="scientific">Anaeromyces robustus</name>
    <dbReference type="NCBI Taxonomy" id="1754192"/>
    <lineage>
        <taxon>Eukaryota</taxon>
        <taxon>Fungi</taxon>
        <taxon>Fungi incertae sedis</taxon>
        <taxon>Chytridiomycota</taxon>
        <taxon>Chytridiomycota incertae sedis</taxon>
        <taxon>Neocallimastigomycetes</taxon>
        <taxon>Neocallimastigales</taxon>
        <taxon>Neocallimastigaceae</taxon>
        <taxon>Anaeromyces</taxon>
    </lineage>
</organism>
<keyword evidence="3" id="KW-1185">Reference proteome</keyword>